<accession>Q12PA6</accession>
<evidence type="ECO:0000259" key="2">
    <source>
        <dbReference type="Pfam" id="PF12146"/>
    </source>
</evidence>
<dbReference type="HOGENOM" id="CLU_043381_0_0_6"/>
<dbReference type="InterPro" id="IPR029058">
    <property type="entry name" value="AB_hydrolase_fold"/>
</dbReference>
<feature type="domain" description="Serine aminopeptidase S33" evidence="2">
    <location>
        <begin position="127"/>
        <end position="255"/>
    </location>
</feature>
<organism evidence="3 4">
    <name type="scientific">Shewanella denitrificans (strain OS217 / ATCC BAA-1090 / DSM 15013)</name>
    <dbReference type="NCBI Taxonomy" id="318161"/>
    <lineage>
        <taxon>Bacteria</taxon>
        <taxon>Pseudomonadati</taxon>
        <taxon>Pseudomonadota</taxon>
        <taxon>Gammaproteobacteria</taxon>
        <taxon>Alteromonadales</taxon>
        <taxon>Shewanellaceae</taxon>
        <taxon>Shewanella</taxon>
    </lineage>
</organism>
<evidence type="ECO:0000313" key="3">
    <source>
        <dbReference type="EMBL" id="ABE54720.1"/>
    </source>
</evidence>
<dbReference type="OrthoDB" id="8476759at2"/>
<dbReference type="eggNOG" id="COG2267">
    <property type="taxonomic scope" value="Bacteria"/>
</dbReference>
<dbReference type="EMBL" id="CP000302">
    <property type="protein sequence ID" value="ABE54720.1"/>
    <property type="molecule type" value="Genomic_DNA"/>
</dbReference>
<name>Q12PA6_SHEDO</name>
<keyword evidence="1" id="KW-0812">Transmembrane</keyword>
<keyword evidence="4" id="KW-1185">Reference proteome</keyword>
<dbReference type="Pfam" id="PF12146">
    <property type="entry name" value="Hydrolase_4"/>
    <property type="match status" value="1"/>
</dbReference>
<feature type="transmembrane region" description="Helical" evidence="1">
    <location>
        <begin position="12"/>
        <end position="33"/>
    </location>
</feature>
<evidence type="ECO:0000256" key="1">
    <source>
        <dbReference type="SAM" id="Phobius"/>
    </source>
</evidence>
<sequence>MRAIVIGSTKHFLFALGYGLLGILAAALFGAVWTLNDRPELEPWHTTKLNNEYHQQLGFIGFDEYLHLEQRLFSELNSLTQAWTFEQTHFNSAINRYDSQSLSSPDRASINWNRSYEWKNEHAEFGVILVHGMSDSPYALSHFAEHLKPKAHVLGLRLPGHGTLPSGLTSITWPDLASAVNLATKHMKQQLNGKPLYVIGFSTGAALALNHELENIDQGKDTDYQAMVMLSPAIGLKPIAAFAKWQASLGQVLGQDKLMWNSIENEYDPYKYQSFAVNAGDVVYQLSLRNQQLLKGFSADQKAALPQTLAFQSVVDDTVSTQAVIEHLYLELSNANNNIQGEGATQIQHELVLFDVNRARGYQQWLLYDPLTTLNSLMYGQVEGLNVALQAPLNFQLTIVENTRNLENPRVFYSKVQARQVSTLNPKVDKVQTLDLSWPRGVHSLSHVSLPYPADDAVYGVKKFSDEDLIDSAEINIGGHIHLGERGIFSIPAEDMLRQKWNPFYDYMLSRIDELVAQ</sequence>
<dbReference type="RefSeq" id="WP_011495878.1">
    <property type="nucleotide sequence ID" value="NC_007954.1"/>
</dbReference>
<dbReference type="KEGG" id="sdn:Sden_1434"/>
<dbReference type="Gene3D" id="3.40.50.1820">
    <property type="entry name" value="alpha/beta hydrolase"/>
    <property type="match status" value="1"/>
</dbReference>
<evidence type="ECO:0000313" key="4">
    <source>
        <dbReference type="Proteomes" id="UP000001982"/>
    </source>
</evidence>
<dbReference type="InterPro" id="IPR022742">
    <property type="entry name" value="Hydrolase_4"/>
</dbReference>
<protein>
    <recommendedName>
        <fullName evidence="2">Serine aminopeptidase S33 domain-containing protein</fullName>
    </recommendedName>
</protein>
<reference evidence="3 4" key="1">
    <citation type="submission" date="2006-03" db="EMBL/GenBank/DDBJ databases">
        <title>Complete sequence of Shewanella denitrificans OS217.</title>
        <authorList>
            <consortium name="US DOE Joint Genome Institute"/>
            <person name="Copeland A."/>
            <person name="Lucas S."/>
            <person name="Lapidus A."/>
            <person name="Barry K."/>
            <person name="Detter J.C."/>
            <person name="Glavina del Rio T."/>
            <person name="Hammon N."/>
            <person name="Israni S."/>
            <person name="Dalin E."/>
            <person name="Tice H."/>
            <person name="Pitluck S."/>
            <person name="Brettin T."/>
            <person name="Bruce D."/>
            <person name="Han C."/>
            <person name="Tapia R."/>
            <person name="Gilna P."/>
            <person name="Kiss H."/>
            <person name="Schmutz J."/>
            <person name="Larimer F."/>
            <person name="Land M."/>
            <person name="Hauser L."/>
            <person name="Kyrpides N."/>
            <person name="Lykidis A."/>
            <person name="Richardson P."/>
        </authorList>
    </citation>
    <scope>NUCLEOTIDE SEQUENCE [LARGE SCALE GENOMIC DNA]</scope>
    <source>
        <strain evidence="4">OS217 / ATCC BAA-1090 / DSM 15013</strain>
    </source>
</reference>
<dbReference type="STRING" id="318161.Sden_1434"/>
<keyword evidence="1" id="KW-0472">Membrane</keyword>
<dbReference type="AlphaFoldDB" id="Q12PA6"/>
<keyword evidence="1" id="KW-1133">Transmembrane helix</keyword>
<dbReference type="Proteomes" id="UP000001982">
    <property type="component" value="Chromosome"/>
</dbReference>
<dbReference type="SUPFAM" id="SSF53474">
    <property type="entry name" value="alpha/beta-Hydrolases"/>
    <property type="match status" value="1"/>
</dbReference>
<proteinExistence type="predicted"/>
<gene>
    <name evidence="3" type="ordered locus">Sden_1434</name>
</gene>